<dbReference type="GO" id="GO:0005737">
    <property type="term" value="C:cytoplasm"/>
    <property type="evidence" value="ECO:0007669"/>
    <property type="project" value="TreeGrafter"/>
</dbReference>
<dbReference type="EMBL" id="KX214529">
    <property type="protein sequence ID" value="AON76442.1"/>
    <property type="molecule type" value="mRNA"/>
</dbReference>
<proteinExistence type="evidence at transcript level"/>
<dbReference type="GO" id="GO:0043525">
    <property type="term" value="P:positive regulation of neuron apoptotic process"/>
    <property type="evidence" value="ECO:0007669"/>
    <property type="project" value="TreeGrafter"/>
</dbReference>
<feature type="region of interest" description="Disordered" evidence="7">
    <location>
        <begin position="1"/>
        <end position="64"/>
    </location>
</feature>
<dbReference type="PROSITE" id="PS01121">
    <property type="entry name" value="CASPASE_HIS"/>
    <property type="match status" value="1"/>
</dbReference>
<dbReference type="PANTHER" id="PTHR10454">
    <property type="entry name" value="CASPASE"/>
    <property type="match status" value="1"/>
</dbReference>
<evidence type="ECO:0000259" key="8">
    <source>
        <dbReference type="PROSITE" id="PS50207"/>
    </source>
</evidence>
<dbReference type="PROSITE" id="PS50208">
    <property type="entry name" value="CASPASE_P20"/>
    <property type="match status" value="1"/>
</dbReference>
<evidence type="ECO:0000256" key="4">
    <source>
        <dbReference type="ARBA" id="ARBA00022807"/>
    </source>
</evidence>
<dbReference type="PROSITE" id="PS01122">
    <property type="entry name" value="CASPASE_CYS"/>
    <property type="match status" value="1"/>
</dbReference>
<organism evidence="10">
    <name type="scientific">Penaeus japonicus</name>
    <name type="common">Kuruma prawn</name>
    <name type="synonym">Marsupenaeus japonicus</name>
    <dbReference type="NCBI Taxonomy" id="27405"/>
    <lineage>
        <taxon>Eukaryota</taxon>
        <taxon>Metazoa</taxon>
        <taxon>Ecdysozoa</taxon>
        <taxon>Arthropoda</taxon>
        <taxon>Crustacea</taxon>
        <taxon>Multicrustacea</taxon>
        <taxon>Malacostraca</taxon>
        <taxon>Eumalacostraca</taxon>
        <taxon>Eucarida</taxon>
        <taxon>Decapoda</taxon>
        <taxon>Dendrobranchiata</taxon>
        <taxon>Penaeoidea</taxon>
        <taxon>Penaeidae</taxon>
        <taxon>Penaeus</taxon>
    </lineage>
</organism>
<evidence type="ECO:0000256" key="6">
    <source>
        <dbReference type="RuleBase" id="RU003971"/>
    </source>
</evidence>
<feature type="compositionally biased region" description="Polar residues" evidence="7">
    <location>
        <begin position="1"/>
        <end position="12"/>
    </location>
</feature>
<evidence type="ECO:0000256" key="7">
    <source>
        <dbReference type="SAM" id="MobiDB-lite"/>
    </source>
</evidence>
<keyword evidence="3" id="KW-0378">Hydrolase</keyword>
<dbReference type="PRINTS" id="PR00376">
    <property type="entry name" value="IL1BCENZYME"/>
</dbReference>
<feature type="compositionally biased region" description="Polar residues" evidence="7">
    <location>
        <begin position="52"/>
        <end position="61"/>
    </location>
</feature>
<dbReference type="Pfam" id="PF00656">
    <property type="entry name" value="Peptidase_C14"/>
    <property type="match status" value="1"/>
</dbReference>
<keyword evidence="5" id="KW-0865">Zymogen</keyword>
<keyword evidence="2" id="KW-0645">Protease</keyword>
<evidence type="ECO:0000259" key="9">
    <source>
        <dbReference type="PROSITE" id="PS50208"/>
    </source>
</evidence>
<protein>
    <submittedName>
        <fullName evidence="10">Caspase-3</fullName>
    </submittedName>
</protein>
<dbReference type="PROSITE" id="PS50207">
    <property type="entry name" value="CASPASE_P10"/>
    <property type="match status" value="1"/>
</dbReference>
<evidence type="ECO:0000313" key="10">
    <source>
        <dbReference type="EMBL" id="AON76442.1"/>
    </source>
</evidence>
<evidence type="ECO:0000256" key="5">
    <source>
        <dbReference type="ARBA" id="ARBA00023145"/>
    </source>
</evidence>
<feature type="compositionally biased region" description="Polar residues" evidence="7">
    <location>
        <begin position="23"/>
        <end position="32"/>
    </location>
</feature>
<name>A0A1C9CWM5_PENJP</name>
<evidence type="ECO:0000256" key="2">
    <source>
        <dbReference type="ARBA" id="ARBA00022670"/>
    </source>
</evidence>
<dbReference type="GO" id="GO:0006508">
    <property type="term" value="P:proteolysis"/>
    <property type="evidence" value="ECO:0007669"/>
    <property type="project" value="UniProtKB-KW"/>
</dbReference>
<dbReference type="InterPro" id="IPR002138">
    <property type="entry name" value="Pept_C14_p10"/>
</dbReference>
<keyword evidence="4" id="KW-0788">Thiol protease</keyword>
<dbReference type="GO" id="GO:0004197">
    <property type="term" value="F:cysteine-type endopeptidase activity"/>
    <property type="evidence" value="ECO:0007669"/>
    <property type="project" value="InterPro"/>
</dbReference>
<dbReference type="InterPro" id="IPR001309">
    <property type="entry name" value="Pept_C14_p20"/>
</dbReference>
<dbReference type="InterPro" id="IPR033139">
    <property type="entry name" value="Caspase_cys_AS"/>
</dbReference>
<dbReference type="PANTHER" id="PTHR10454:SF232">
    <property type="entry name" value="AT03047P-RELATED"/>
    <property type="match status" value="1"/>
</dbReference>
<dbReference type="AlphaFoldDB" id="A0A1C9CWM5"/>
<dbReference type="InterPro" id="IPR016129">
    <property type="entry name" value="Caspase_his_AS"/>
</dbReference>
<dbReference type="SUPFAM" id="SSF52129">
    <property type="entry name" value="Caspase-like"/>
    <property type="match status" value="1"/>
</dbReference>
<dbReference type="InterPro" id="IPR029030">
    <property type="entry name" value="Caspase-like_dom_sf"/>
</dbReference>
<evidence type="ECO:0000256" key="1">
    <source>
        <dbReference type="ARBA" id="ARBA00010134"/>
    </source>
</evidence>
<evidence type="ECO:0000256" key="3">
    <source>
        <dbReference type="ARBA" id="ARBA00022801"/>
    </source>
</evidence>
<dbReference type="InterPro" id="IPR015917">
    <property type="entry name" value="Pept_C14A"/>
</dbReference>
<comment type="similarity">
    <text evidence="1 6">Belongs to the peptidase C14A family.</text>
</comment>
<feature type="domain" description="Caspase family p10" evidence="8">
    <location>
        <begin position="222"/>
        <end position="321"/>
    </location>
</feature>
<dbReference type="Gene3D" id="3.40.50.1460">
    <property type="match status" value="1"/>
</dbReference>
<dbReference type="OrthoDB" id="6116485at2759"/>
<feature type="domain" description="Caspase family p20" evidence="9">
    <location>
        <begin position="67"/>
        <end position="196"/>
    </location>
</feature>
<dbReference type="InterPro" id="IPR011600">
    <property type="entry name" value="Pept_C14_caspase"/>
</dbReference>
<sequence>MSSSEDQPTAQTQRKDGRDGGNESLSITQEQASPDDQEPAPKDTSGRPTAAESMSSLSDRYSMNHGRRGDAVIFVHSKFEKKDLKPRKSASHDAYIMKEAFEALGFRAEEHWDLTKVELLKTLQQVAERDHSDCDSLVLVFMSHGGLRNRNNREYVWAKDTTMDTLELWVNFTAERCPKLAGKPKLYFIQACRGDDVDKGVNIRQAPVRGLAVQTDCHNLVEDYVIPLQADQLVMWASYPGYPSFRSMGKGIQGSVFIHYLANNLKEYAITSPRPSLASILLKVTREVAIRYESSTHPKDIYNKNKQVPYTHSTLLREVYF</sequence>
<dbReference type="InterPro" id="IPR002398">
    <property type="entry name" value="Pept_C14"/>
</dbReference>
<dbReference type="GO" id="GO:0006915">
    <property type="term" value="P:apoptotic process"/>
    <property type="evidence" value="ECO:0007669"/>
    <property type="project" value="TreeGrafter"/>
</dbReference>
<accession>A0A1C9CWM5</accession>
<dbReference type="SMART" id="SM00115">
    <property type="entry name" value="CASc"/>
    <property type="match status" value="1"/>
</dbReference>
<reference evidence="10" key="1">
    <citation type="journal article" date="2016" name="Fish Shellfish Immunol.">
        <title>Effects of nitrite stress on mRNA expresson of antioxidant enzymes, immune-related genes and apoptosis-related proteins in Marsupenaeus japonicus.</title>
        <authorList>
            <person name="Zheng J."/>
            <person name="Mao Y."/>
            <person name="Su Y."/>
            <person name="Wang J."/>
        </authorList>
    </citation>
    <scope>NUCLEOTIDE SEQUENCE</scope>
</reference>